<feature type="transmembrane region" description="Helical" evidence="1">
    <location>
        <begin position="21"/>
        <end position="47"/>
    </location>
</feature>
<evidence type="ECO:0000313" key="2">
    <source>
        <dbReference type="EMBL" id="MDL9979455.1"/>
    </source>
</evidence>
<accession>A0ABT7MYE8</accession>
<keyword evidence="3" id="KW-1185">Reference proteome</keyword>
<dbReference type="RefSeq" id="WP_286288337.1">
    <property type="nucleotide sequence ID" value="NZ_JASXSZ010000002.1"/>
</dbReference>
<organism evidence="2 3">
    <name type="scientific">Microbacterium candidum</name>
    <dbReference type="NCBI Taxonomy" id="3041922"/>
    <lineage>
        <taxon>Bacteria</taxon>
        <taxon>Bacillati</taxon>
        <taxon>Actinomycetota</taxon>
        <taxon>Actinomycetes</taxon>
        <taxon>Micrococcales</taxon>
        <taxon>Microbacteriaceae</taxon>
        <taxon>Microbacterium</taxon>
    </lineage>
</organism>
<keyword evidence="1" id="KW-1133">Transmembrane helix</keyword>
<feature type="transmembrane region" description="Helical" evidence="1">
    <location>
        <begin position="136"/>
        <end position="159"/>
    </location>
</feature>
<feature type="transmembrane region" description="Helical" evidence="1">
    <location>
        <begin position="107"/>
        <end position="130"/>
    </location>
</feature>
<feature type="transmembrane region" description="Helical" evidence="1">
    <location>
        <begin position="309"/>
        <end position="328"/>
    </location>
</feature>
<sequence>MSIDRIRTLVGLDLRQRVRSVAWYVLLGVYALLLIGVTALAFLAFGFSHAPGGAIYSTVVFVTLLLVVLVSPALTGNAINGDRESATLAAVQVTLATTGEIIWGKFLAGWITGLAFAAVAAPFMIIATFAGGVSPLVVLISLLVLIVEIGVIVAIGVAFSGVLARPLFSVACTYLVVAALVVGTPIAFALTGAAMRTPVHSETRSAVYDDTGAIVSCEDWQTATYDTPRFDRVWWMLAANPFVILADATPTTFDENGSPTDMFGQLKYGVRSAQIPPKTENRFDECKPGSQFEERPTPEQVLAQTTPSWFVGITLQVVLAGLLLWWAWTRTRTPARRLPPGTRIA</sequence>
<comment type="caution">
    <text evidence="2">The sequence shown here is derived from an EMBL/GenBank/DDBJ whole genome shotgun (WGS) entry which is preliminary data.</text>
</comment>
<dbReference type="EMBL" id="JASXSZ010000002">
    <property type="protein sequence ID" value="MDL9979455.1"/>
    <property type="molecule type" value="Genomic_DNA"/>
</dbReference>
<feature type="transmembrane region" description="Helical" evidence="1">
    <location>
        <begin position="171"/>
        <end position="195"/>
    </location>
</feature>
<gene>
    <name evidence="2" type="ORF">QSV35_08910</name>
</gene>
<feature type="transmembrane region" description="Helical" evidence="1">
    <location>
        <begin position="53"/>
        <end position="74"/>
    </location>
</feature>
<proteinExistence type="predicted"/>
<evidence type="ECO:0000313" key="3">
    <source>
        <dbReference type="Proteomes" id="UP001235064"/>
    </source>
</evidence>
<keyword evidence="1" id="KW-0812">Transmembrane</keyword>
<reference evidence="2 3" key="1">
    <citation type="submission" date="2023-06" db="EMBL/GenBank/DDBJ databases">
        <title>Microbacterium sp. nov., isolated from a waste landfill.</title>
        <authorList>
            <person name="Wen W."/>
        </authorList>
    </citation>
    <scope>NUCLEOTIDE SEQUENCE [LARGE SCALE GENOMIC DNA]</scope>
    <source>
        <strain evidence="2 3">ASV49</strain>
    </source>
</reference>
<protein>
    <submittedName>
        <fullName evidence="2">ABC transporter permease</fullName>
    </submittedName>
</protein>
<dbReference type="Proteomes" id="UP001235064">
    <property type="component" value="Unassembled WGS sequence"/>
</dbReference>
<keyword evidence="1" id="KW-0472">Membrane</keyword>
<name>A0ABT7MYE8_9MICO</name>
<evidence type="ECO:0000256" key="1">
    <source>
        <dbReference type="SAM" id="Phobius"/>
    </source>
</evidence>